<sequence length="54" mass="6376">MMKNDDELHELKRKVIAITGSRASVVFKIGANYTYEEWKDQLRKIVEEHETTSH</sequence>
<accession>A0ABV1HQE4</accession>
<gene>
    <name evidence="1" type="ORF">WMO41_15500</name>
</gene>
<comment type="caution">
    <text evidence="1">The sequence shown here is derived from an EMBL/GenBank/DDBJ whole genome shotgun (WGS) entry which is preliminary data.</text>
</comment>
<proteinExistence type="predicted"/>
<organism evidence="1 2">
    <name type="scientific">Ventrimonas faecis</name>
    <dbReference type="NCBI Taxonomy" id="3133170"/>
    <lineage>
        <taxon>Bacteria</taxon>
        <taxon>Bacillati</taxon>
        <taxon>Bacillota</taxon>
        <taxon>Clostridia</taxon>
        <taxon>Lachnospirales</taxon>
        <taxon>Lachnospiraceae</taxon>
        <taxon>Ventrimonas</taxon>
    </lineage>
</organism>
<reference evidence="1 2" key="1">
    <citation type="submission" date="2024-03" db="EMBL/GenBank/DDBJ databases">
        <title>Human intestinal bacterial collection.</title>
        <authorList>
            <person name="Pauvert C."/>
            <person name="Hitch T.C.A."/>
            <person name="Clavel T."/>
        </authorList>
    </citation>
    <scope>NUCLEOTIDE SEQUENCE [LARGE SCALE GENOMIC DNA]</scope>
    <source>
        <strain evidence="1 2">CLA-AP-H27</strain>
    </source>
</reference>
<protein>
    <submittedName>
        <fullName evidence="1">Uncharacterized protein</fullName>
    </submittedName>
</protein>
<name>A0ABV1HQE4_9FIRM</name>
<dbReference type="EMBL" id="JBBMFJ010000055">
    <property type="protein sequence ID" value="MEQ2564552.1"/>
    <property type="molecule type" value="Genomic_DNA"/>
</dbReference>
<dbReference type="RefSeq" id="WP_349230537.1">
    <property type="nucleotide sequence ID" value="NZ_JBBMFJ010000055.1"/>
</dbReference>
<evidence type="ECO:0000313" key="2">
    <source>
        <dbReference type="Proteomes" id="UP001437460"/>
    </source>
</evidence>
<dbReference type="Proteomes" id="UP001437460">
    <property type="component" value="Unassembled WGS sequence"/>
</dbReference>
<evidence type="ECO:0000313" key="1">
    <source>
        <dbReference type="EMBL" id="MEQ2564552.1"/>
    </source>
</evidence>
<keyword evidence="2" id="KW-1185">Reference proteome</keyword>